<name>A0A151NGH3_ALLMI</name>
<proteinExistence type="predicted"/>
<evidence type="ECO:0000313" key="2">
    <source>
        <dbReference type="Proteomes" id="UP000050525"/>
    </source>
</evidence>
<organism evidence="1 2">
    <name type="scientific">Alligator mississippiensis</name>
    <name type="common">American alligator</name>
    <dbReference type="NCBI Taxonomy" id="8496"/>
    <lineage>
        <taxon>Eukaryota</taxon>
        <taxon>Metazoa</taxon>
        <taxon>Chordata</taxon>
        <taxon>Craniata</taxon>
        <taxon>Vertebrata</taxon>
        <taxon>Euteleostomi</taxon>
        <taxon>Archelosauria</taxon>
        <taxon>Archosauria</taxon>
        <taxon>Crocodylia</taxon>
        <taxon>Alligatoridae</taxon>
        <taxon>Alligatorinae</taxon>
        <taxon>Alligator</taxon>
    </lineage>
</organism>
<comment type="caution">
    <text evidence="1">The sequence shown here is derived from an EMBL/GenBank/DDBJ whole genome shotgun (WGS) entry which is preliminary data.</text>
</comment>
<reference evidence="1 2" key="1">
    <citation type="journal article" date="2012" name="Genome Biol.">
        <title>Sequencing three crocodilian genomes to illuminate the evolution of archosaurs and amniotes.</title>
        <authorList>
            <person name="St John J.A."/>
            <person name="Braun E.L."/>
            <person name="Isberg S.R."/>
            <person name="Miles L.G."/>
            <person name="Chong A.Y."/>
            <person name="Gongora J."/>
            <person name="Dalzell P."/>
            <person name="Moran C."/>
            <person name="Bed'hom B."/>
            <person name="Abzhanov A."/>
            <person name="Burgess S.C."/>
            <person name="Cooksey A.M."/>
            <person name="Castoe T.A."/>
            <person name="Crawford N.G."/>
            <person name="Densmore L.D."/>
            <person name="Drew J.C."/>
            <person name="Edwards S.V."/>
            <person name="Faircloth B.C."/>
            <person name="Fujita M.K."/>
            <person name="Greenwold M.J."/>
            <person name="Hoffmann F.G."/>
            <person name="Howard J.M."/>
            <person name="Iguchi T."/>
            <person name="Janes D.E."/>
            <person name="Khan S.Y."/>
            <person name="Kohno S."/>
            <person name="de Koning A.J."/>
            <person name="Lance S.L."/>
            <person name="McCarthy F.M."/>
            <person name="McCormack J.E."/>
            <person name="Merchant M.E."/>
            <person name="Peterson D.G."/>
            <person name="Pollock D.D."/>
            <person name="Pourmand N."/>
            <person name="Raney B.J."/>
            <person name="Roessler K.A."/>
            <person name="Sanford J.R."/>
            <person name="Sawyer R.H."/>
            <person name="Schmidt C.J."/>
            <person name="Triplett E.W."/>
            <person name="Tuberville T.D."/>
            <person name="Venegas-Anaya M."/>
            <person name="Howard J.T."/>
            <person name="Jarvis E.D."/>
            <person name="Guillette L.J.Jr."/>
            <person name="Glenn T.C."/>
            <person name="Green R.E."/>
            <person name="Ray D.A."/>
        </authorList>
    </citation>
    <scope>NUCLEOTIDE SEQUENCE [LARGE SCALE GENOMIC DNA]</scope>
    <source>
        <strain evidence="1">KSC_2009_1</strain>
    </source>
</reference>
<keyword evidence="2" id="KW-1185">Reference proteome</keyword>
<protein>
    <submittedName>
        <fullName evidence="1">Uncharacterized protein</fullName>
    </submittedName>
</protein>
<dbReference type="EMBL" id="AKHW03003057">
    <property type="protein sequence ID" value="KYO35888.1"/>
    <property type="molecule type" value="Genomic_DNA"/>
</dbReference>
<accession>A0A151NGH3</accession>
<dbReference type="AlphaFoldDB" id="A0A151NGH3"/>
<dbReference type="Proteomes" id="UP000050525">
    <property type="component" value="Unassembled WGS sequence"/>
</dbReference>
<evidence type="ECO:0000313" key="1">
    <source>
        <dbReference type="EMBL" id="KYO35888.1"/>
    </source>
</evidence>
<gene>
    <name evidence="1" type="ORF">Y1Q_0017363</name>
</gene>
<sequence length="68" mass="7174">MRVSLKDSARASPVRSCAWKLAALCQTRLGHEDLSPLDLAAPRLVVASSPSPHYYGHLGPNSPPVGAP</sequence>